<proteinExistence type="predicted"/>
<dbReference type="PANTHER" id="PTHR34236">
    <property type="entry name" value="DIMETHYL SULFOXIDE REDUCTASE TRANSCRIPTIONAL ACTIVATOR"/>
    <property type="match status" value="1"/>
</dbReference>
<comment type="caution">
    <text evidence="2">The sequence shown here is derived from an EMBL/GenBank/DDBJ whole genome shotgun (WGS) entry which is preliminary data.</text>
</comment>
<feature type="domain" description="HTH bat-type" evidence="1">
    <location>
        <begin position="29"/>
        <end position="80"/>
    </location>
</feature>
<dbReference type="InterPro" id="IPR007050">
    <property type="entry name" value="HTH_bacterioopsin"/>
</dbReference>
<dbReference type="PANTHER" id="PTHR34236:SF1">
    <property type="entry name" value="DIMETHYL SULFOXIDE REDUCTASE TRANSCRIPTIONAL ACTIVATOR"/>
    <property type="match status" value="1"/>
</dbReference>
<name>X0WD69_9ZZZZ</name>
<protein>
    <recommendedName>
        <fullName evidence="1">HTH bat-type domain-containing protein</fullName>
    </recommendedName>
</protein>
<sequence>QKEHFDVKILKIQNEKLNEIYFPQVMPFLTKGQKRALEIATQRGYYNFPRKVELKDLAKEAGISLSTFREHLRKAEKKIMPDLARNVRDE</sequence>
<accession>X0WD69</accession>
<dbReference type="EMBL" id="BARS01038430">
    <property type="protein sequence ID" value="GAG22498.1"/>
    <property type="molecule type" value="Genomic_DNA"/>
</dbReference>
<organism evidence="2">
    <name type="scientific">marine sediment metagenome</name>
    <dbReference type="NCBI Taxonomy" id="412755"/>
    <lineage>
        <taxon>unclassified sequences</taxon>
        <taxon>metagenomes</taxon>
        <taxon>ecological metagenomes</taxon>
    </lineage>
</organism>
<dbReference type="AlphaFoldDB" id="X0WD69"/>
<evidence type="ECO:0000313" key="2">
    <source>
        <dbReference type="EMBL" id="GAG22498.1"/>
    </source>
</evidence>
<reference evidence="2" key="1">
    <citation type="journal article" date="2014" name="Front. Microbiol.">
        <title>High frequency of phylogenetically diverse reductive dehalogenase-homologous genes in deep subseafloor sedimentary metagenomes.</title>
        <authorList>
            <person name="Kawai M."/>
            <person name="Futagami T."/>
            <person name="Toyoda A."/>
            <person name="Takaki Y."/>
            <person name="Nishi S."/>
            <person name="Hori S."/>
            <person name="Arai W."/>
            <person name="Tsubouchi T."/>
            <person name="Morono Y."/>
            <person name="Uchiyama I."/>
            <person name="Ito T."/>
            <person name="Fujiyama A."/>
            <person name="Inagaki F."/>
            <person name="Takami H."/>
        </authorList>
    </citation>
    <scope>NUCLEOTIDE SEQUENCE</scope>
    <source>
        <strain evidence="2">Expedition CK06-06</strain>
    </source>
</reference>
<evidence type="ECO:0000259" key="1">
    <source>
        <dbReference type="Pfam" id="PF04967"/>
    </source>
</evidence>
<feature type="non-terminal residue" evidence="2">
    <location>
        <position position="1"/>
    </location>
</feature>
<gene>
    <name evidence="2" type="ORF">S01H1_58805</name>
</gene>
<dbReference type="Pfam" id="PF04967">
    <property type="entry name" value="HTH_10"/>
    <property type="match status" value="1"/>
</dbReference>